<evidence type="ECO:0000256" key="5">
    <source>
        <dbReference type="ARBA" id="ARBA00022737"/>
    </source>
</evidence>
<evidence type="ECO:0000259" key="16">
    <source>
        <dbReference type="PROSITE" id="PS50081"/>
    </source>
</evidence>
<feature type="region of interest" description="Disordered" evidence="15">
    <location>
        <begin position="141"/>
        <end position="167"/>
    </location>
</feature>
<dbReference type="Gene3D" id="3.30.60.20">
    <property type="match status" value="1"/>
</dbReference>
<dbReference type="Gene3D" id="1.10.10.820">
    <property type="match status" value="1"/>
</dbReference>
<dbReference type="Pfam" id="PF00620">
    <property type="entry name" value="RhoGAP"/>
    <property type="match status" value="1"/>
</dbReference>
<dbReference type="Gene3D" id="1.20.58.530">
    <property type="match status" value="2"/>
</dbReference>
<accession>A0ABQ7S6T5</accession>
<dbReference type="Gene3D" id="1.20.5.190">
    <property type="match status" value="2"/>
</dbReference>
<evidence type="ECO:0000256" key="13">
    <source>
        <dbReference type="PROSITE-ProRule" id="PRU00782"/>
    </source>
</evidence>
<feature type="region of interest" description="Actin-binding" evidence="13">
    <location>
        <begin position="976"/>
        <end position="998"/>
    </location>
</feature>
<protein>
    <submittedName>
        <fullName evidence="20">Unconventional myosin-IXb</fullName>
    </submittedName>
</protein>
<evidence type="ECO:0000256" key="14">
    <source>
        <dbReference type="SAM" id="Coils"/>
    </source>
</evidence>
<evidence type="ECO:0000256" key="7">
    <source>
        <dbReference type="ARBA" id="ARBA00022771"/>
    </source>
</evidence>
<evidence type="ECO:0000256" key="12">
    <source>
        <dbReference type="ARBA" id="ARBA00023175"/>
    </source>
</evidence>
<keyword evidence="9 13" id="KW-0067">ATP-binding</keyword>
<dbReference type="Gene3D" id="3.10.20.90">
    <property type="entry name" value="Phosphatidylinositol 3-kinase Catalytic Subunit, Chain A, domain 1"/>
    <property type="match status" value="1"/>
</dbReference>
<dbReference type="InterPro" id="IPR000198">
    <property type="entry name" value="RhoGAP_dom"/>
</dbReference>
<keyword evidence="10 14" id="KW-0175">Coiled coil</keyword>
<keyword evidence="13" id="KW-0009">Actin-binding</keyword>
<feature type="compositionally biased region" description="Low complexity" evidence="15">
    <location>
        <begin position="1"/>
        <end position="20"/>
    </location>
</feature>
<dbReference type="InterPro" id="IPR008936">
    <property type="entry name" value="Rho_GTPase_activation_prot"/>
</dbReference>
<dbReference type="InterPro" id="IPR001609">
    <property type="entry name" value="Myosin_head_motor_dom-like"/>
</dbReference>
<dbReference type="Gene3D" id="6.20.240.20">
    <property type="match status" value="1"/>
</dbReference>
<dbReference type="Gene3D" id="1.10.555.10">
    <property type="entry name" value="Rho GTPase activation protein"/>
    <property type="match status" value="1"/>
</dbReference>
<dbReference type="PRINTS" id="PR00193">
    <property type="entry name" value="MYOSINHEAVY"/>
</dbReference>
<feature type="binding site" evidence="13">
    <location>
        <begin position="409"/>
        <end position="416"/>
    </location>
    <ligand>
        <name>ATP</name>
        <dbReference type="ChEBI" id="CHEBI:30616"/>
    </ligand>
</feature>
<evidence type="ECO:0000256" key="1">
    <source>
        <dbReference type="ARBA" id="ARBA00004496"/>
    </source>
</evidence>
<feature type="region of interest" description="Disordered" evidence="15">
    <location>
        <begin position="1439"/>
        <end position="1474"/>
    </location>
</feature>
<comment type="subcellular location">
    <subcellularLocation>
        <location evidence="1">Cytoplasm</location>
    </subcellularLocation>
</comment>
<sequence>MQNFQAAARSSSAVASGSQGSHRHHILDQNHPLSQQQQPHQLIKVANNNNNNDNKNSIGSQSISIHDGPASAGGACTNMKSKSDRYVLQVFVGDFSSFFEALLIEASKQTTAEEIIECIVDKLRLKQSNCYELAEVMGQWNDSSPTDQLSCSTVPLSSPSSTSSNNVASNTNTALLDSSMTPANAITLTTNQSETSFSTTNTSMSSTSSYHLIPSSMSTSLSNIDPDLDSSNITLSTSTSSTAANNDWRERRILPNECPVSLQKKWRKKNSDIQYRFYLRSKLMQSMHWSFSWTDTDDSQMIRDYITRFLYQPKDRQYPDLCQLPDLTEQTLLENLKARFEKGRIYTYVGSILIAVNPFTYFPIYQPGMVQLYQSRRLGEFPPHIFAIADASYQTMLKRRTNQVIVISGESGSGKTVNTNLLLHHLTALSQKGTSGSGVEQTLLSAGPFLEAFGNAKTKHNNNSSRFGKFIQVNYRESGMVSGAIVQKYLLEKSRIVSLAKDERNYHVFYYLLAGASQADKEEFNLKSPNDYNYLNQSSCFQLDNSDEVYEFDRLKKSMENVGLKPDKQHRLFSVLSAILHLGNIEFIKKTTYHSDETVQVSDPQVVSIISRLLGIKKETLLSSLSCKRTKAAKGETIVINYRLPEAIATRDAMAKCLYAALFDWIVTRVNQALLSKRENRDFKGNYIGVLDIFGFEDFGDQNYFEQFCINFANEHLHSYFNQHVFKYEQEEYRREGICWKEIDFVDNSDCLKLIEGRPHGLLCLLDDQCNFPGATNQTTLTKFIQHHRDNSLFKIPPSRQRAFIIKHYAGQVKYQITDFREKNSDLMRPDIVGVLKSSSLTFVRELVGTCPLAQFRWQILRAFLRAYFIFSKLREASRAARASNSKNGMPSADIDTVVSGQTGLNTSSIFNKSSATHRYSLNKVPSFKGKVLKSVKLLQTLKQLTSKPHTVSQAFARTGTSKRTPTVTAQFQVSLNQLMETLNQANPYFVRCIKSNADKKPNCFDDVLVLLQLRYTGMLETVRIRQSGYSVRLLYTEFSQHYRILLANGLKSSRQDIGEFLVKMKLDPGNYQMGKTKVFMRETEKLYLDERLHQEILSSIITLQRSVRSWIARRNFLKMRWAAIVIQSHVRRRLAQREKTRLKSLLMQDAHNAATVIQKHWRRRRAQRQYQLTRARIIQLQSLVRGHLIRSRIAQRAPKLRPSASNSTSVASPDDLYRQGANGIHDPSIRSTAHQRLSKSSSTLSSHHDRSSMSPSTDVLGRLSSHDSKSVSHRLSSSRTGLSLCSDLSSPNGLTSTTASSMDSAFVTPPSTSCKLTKNSSPIVSDSRISQTRKSPPSALSWQNSGALPAPPPRTKTRSRPPFVASASVGDPTTVSSKPCSSVSSTNHSAQALPITMSRVPVGHNFSQSVSMPINAGPNQIGSKHSASRGSSVLYDPSAAGVRSSPSMSTSASTSSFYNSTNKSPVKPPAAVSKAPATSTSYWNVTRTCQFTDPKDILLTDVQELQNMGIFISKKIYQMDEQKRISSKESTVDIVFKQALREFRTNLLSTYSVAAQDGHLCISYRNLIDHFAQVIFNVCQKKNTWKSFPVIMGVNAFRGFMDEFRSLSAKKAKFSERLTRGSENWRRDGPKFRRRLNHRQMKEVVEKQGHKMFMTIANIPTVCEVCSALVKLSGKILVCNDCKLTCHKKCLPKVIVSCRDNSLIQQGKKVFGSSLERLVKEDERVPAVLEQLMSAIEMKGLYVEGLYRKSATTSKINELKQRLEEDRANVDLDSYGIHVLTAVLKSFFREMPEPLMTFQLYDDFLWSTAITDLQERYQVIYSHINKLSRVNYDVLERLIFHLARVALNEHANRMSASSLAIVFAPCVLRTDKPMQAQDSFDDIRKQTICLECLISERMKEVRKTLVEIEALDSATHSAESQLNNIRRSKVNVRAISKQPDSQMNSTALEEEARLTLQIQNLQSEKSHLTNMLPSFRMASAGSEDDLVDASQGENIDHSLDLDCDNNNRPTAVVNENIRPVGGTAATVCLMTVKM</sequence>
<dbReference type="Pfam" id="PF00612">
    <property type="entry name" value="IQ"/>
    <property type="match status" value="3"/>
</dbReference>
<dbReference type="Gene3D" id="3.40.850.10">
    <property type="entry name" value="Kinesin motor domain"/>
    <property type="match status" value="2"/>
</dbReference>
<dbReference type="Proteomes" id="UP000825002">
    <property type="component" value="Unassembled WGS sequence"/>
</dbReference>
<dbReference type="SMART" id="SM00109">
    <property type="entry name" value="C1"/>
    <property type="match status" value="1"/>
</dbReference>
<comment type="caution">
    <text evidence="20">The sequence shown here is derived from an EMBL/GenBank/DDBJ whole genome shotgun (WGS) entry which is preliminary data.</text>
</comment>
<feature type="compositionally biased region" description="Low complexity" evidence="15">
    <location>
        <begin position="149"/>
        <end position="167"/>
    </location>
</feature>
<evidence type="ECO:0000256" key="4">
    <source>
        <dbReference type="ARBA" id="ARBA00022723"/>
    </source>
</evidence>
<proteinExistence type="inferred from homology"/>
<dbReference type="PROSITE" id="PS50238">
    <property type="entry name" value="RHOGAP"/>
    <property type="match status" value="1"/>
</dbReference>
<keyword evidence="6 13" id="KW-0547">Nucleotide-binding</keyword>
<feature type="region of interest" description="Disordered" evidence="15">
    <location>
        <begin position="1196"/>
        <end position="1387"/>
    </location>
</feature>
<dbReference type="PROSITE" id="PS50200">
    <property type="entry name" value="RA"/>
    <property type="match status" value="1"/>
</dbReference>
<dbReference type="CDD" id="cd01385">
    <property type="entry name" value="MYSc_Myo9"/>
    <property type="match status" value="1"/>
</dbReference>
<evidence type="ECO:0000313" key="20">
    <source>
        <dbReference type="EMBL" id="KAG9509135.1"/>
    </source>
</evidence>
<evidence type="ECO:0000256" key="15">
    <source>
        <dbReference type="SAM" id="MobiDB-lite"/>
    </source>
</evidence>
<keyword evidence="3" id="KW-0963">Cytoplasm</keyword>
<dbReference type="PROSITE" id="PS50081">
    <property type="entry name" value="ZF_DAG_PE_2"/>
    <property type="match status" value="1"/>
</dbReference>
<dbReference type="SUPFAM" id="SSF52540">
    <property type="entry name" value="P-loop containing nucleoside triphosphate hydrolases"/>
    <property type="match status" value="1"/>
</dbReference>
<dbReference type="SMART" id="SM00242">
    <property type="entry name" value="MYSc"/>
    <property type="match status" value="1"/>
</dbReference>
<dbReference type="InterPro" id="IPR000159">
    <property type="entry name" value="RA_dom"/>
</dbReference>
<evidence type="ECO:0000256" key="10">
    <source>
        <dbReference type="ARBA" id="ARBA00023054"/>
    </source>
</evidence>
<evidence type="ECO:0000256" key="8">
    <source>
        <dbReference type="ARBA" id="ARBA00022833"/>
    </source>
</evidence>
<evidence type="ECO:0000256" key="11">
    <source>
        <dbReference type="ARBA" id="ARBA00023123"/>
    </source>
</evidence>
<keyword evidence="8" id="KW-0862">Zinc</keyword>
<evidence type="ECO:0000256" key="9">
    <source>
        <dbReference type="ARBA" id="ARBA00022840"/>
    </source>
</evidence>
<evidence type="ECO:0000256" key="3">
    <source>
        <dbReference type="ARBA" id="ARBA00022490"/>
    </source>
</evidence>
<feature type="domain" description="Ras-associating" evidence="17">
    <location>
        <begin position="84"/>
        <end position="138"/>
    </location>
</feature>
<feature type="region of interest" description="Disordered" evidence="15">
    <location>
        <begin position="1"/>
        <end position="25"/>
    </location>
</feature>
<dbReference type="PROSITE" id="PS00479">
    <property type="entry name" value="ZF_DAG_PE_1"/>
    <property type="match status" value="1"/>
</dbReference>
<evidence type="ECO:0000259" key="19">
    <source>
        <dbReference type="PROSITE" id="PS51456"/>
    </source>
</evidence>
<feature type="compositionally biased region" description="Low complexity" evidence="15">
    <location>
        <begin position="1445"/>
        <end position="1474"/>
    </location>
</feature>
<dbReference type="PANTHER" id="PTHR46184:SF5">
    <property type="entry name" value="UNCONVENTIONAL MYOSIN-IXA-LIKE"/>
    <property type="match status" value="1"/>
</dbReference>
<feature type="domain" description="Phorbol-ester/DAG-type" evidence="16">
    <location>
        <begin position="1650"/>
        <end position="1699"/>
    </location>
</feature>
<evidence type="ECO:0000256" key="2">
    <source>
        <dbReference type="ARBA" id="ARBA00008314"/>
    </source>
</evidence>
<dbReference type="EMBL" id="JAIFTH010000652">
    <property type="protein sequence ID" value="KAG9509135.1"/>
    <property type="molecule type" value="Genomic_DNA"/>
</dbReference>
<keyword evidence="21" id="KW-1185">Reference proteome</keyword>
<feature type="compositionally biased region" description="Low complexity" evidence="15">
    <location>
        <begin position="1373"/>
        <end position="1387"/>
    </location>
</feature>
<organism evidence="20 21">
    <name type="scientific">Fragariocoptes setiger</name>
    <dbReference type="NCBI Taxonomy" id="1670756"/>
    <lineage>
        <taxon>Eukaryota</taxon>
        <taxon>Metazoa</taxon>
        <taxon>Ecdysozoa</taxon>
        <taxon>Arthropoda</taxon>
        <taxon>Chelicerata</taxon>
        <taxon>Arachnida</taxon>
        <taxon>Acari</taxon>
        <taxon>Acariformes</taxon>
        <taxon>Trombidiformes</taxon>
        <taxon>Prostigmata</taxon>
        <taxon>Eupodina</taxon>
        <taxon>Eriophyoidea</taxon>
        <taxon>Phytoptidae</taxon>
        <taxon>Fragariocoptes</taxon>
    </lineage>
</organism>
<dbReference type="InterPro" id="IPR046987">
    <property type="entry name" value="Myo9"/>
</dbReference>
<evidence type="ECO:0000256" key="6">
    <source>
        <dbReference type="ARBA" id="ARBA00022741"/>
    </source>
</evidence>
<dbReference type="PANTHER" id="PTHR46184">
    <property type="entry name" value="UNCONVENTIONAL MYOSIN-IXB-LIKE PROTEIN"/>
    <property type="match status" value="1"/>
</dbReference>
<evidence type="ECO:0000259" key="17">
    <source>
        <dbReference type="PROSITE" id="PS50200"/>
    </source>
</evidence>
<dbReference type="InterPro" id="IPR036023">
    <property type="entry name" value="MYSc_Myo9"/>
</dbReference>
<feature type="coiled-coil region" evidence="14">
    <location>
        <begin position="1945"/>
        <end position="1972"/>
    </location>
</feature>
<feature type="domain" description="Myosin motor" evidence="19">
    <location>
        <begin position="316"/>
        <end position="1094"/>
    </location>
</feature>
<dbReference type="Pfam" id="PF00063">
    <property type="entry name" value="Myosin_head"/>
    <property type="match status" value="2"/>
</dbReference>
<comment type="similarity">
    <text evidence="2 13">Belongs to the TRAFAC class myosin-kinesin ATPase superfamily. Myosin family.</text>
</comment>
<dbReference type="InterPro" id="IPR036961">
    <property type="entry name" value="Kinesin_motor_dom_sf"/>
</dbReference>
<gene>
    <name evidence="20" type="primary">Myo9b</name>
    <name evidence="20" type="ORF">GZH46_02355</name>
</gene>
<reference evidence="20 21" key="1">
    <citation type="submission" date="2020-10" db="EMBL/GenBank/DDBJ databases">
        <authorList>
            <person name="Klimov P.B."/>
            <person name="Dyachkov S.M."/>
            <person name="Chetverikov P.E."/>
        </authorList>
    </citation>
    <scope>NUCLEOTIDE SEQUENCE [LARGE SCALE GENOMIC DNA]</scope>
    <source>
        <strain evidence="20">BMOC 18-1129-001#AD2665</strain>
        <tissue evidence="20">Entire mites</tissue>
    </source>
</reference>
<dbReference type="Pfam" id="PF00130">
    <property type="entry name" value="C1_1"/>
    <property type="match status" value="1"/>
</dbReference>
<evidence type="ECO:0000313" key="21">
    <source>
        <dbReference type="Proteomes" id="UP000825002"/>
    </source>
</evidence>
<keyword evidence="4" id="KW-0479">Metal-binding</keyword>
<dbReference type="InterPro" id="IPR046349">
    <property type="entry name" value="C1-like_sf"/>
</dbReference>
<dbReference type="InterPro" id="IPR027417">
    <property type="entry name" value="P-loop_NTPase"/>
</dbReference>
<dbReference type="InterPro" id="IPR002219">
    <property type="entry name" value="PKC_DAG/PE"/>
</dbReference>
<dbReference type="Gene3D" id="1.20.120.720">
    <property type="entry name" value="Myosin VI head, motor domain, U50 subdomain"/>
    <property type="match status" value="2"/>
</dbReference>
<keyword evidence="11 13" id="KW-0518">Myosin</keyword>
<dbReference type="PROSITE" id="PS51456">
    <property type="entry name" value="MYOSIN_MOTOR"/>
    <property type="match status" value="1"/>
</dbReference>
<dbReference type="PROSITE" id="PS50096">
    <property type="entry name" value="IQ"/>
    <property type="match status" value="1"/>
</dbReference>
<dbReference type="SMART" id="SM00324">
    <property type="entry name" value="RhoGAP"/>
    <property type="match status" value="1"/>
</dbReference>
<dbReference type="InterPro" id="IPR000048">
    <property type="entry name" value="IQ_motif_EF-hand-BS"/>
</dbReference>
<keyword evidence="7" id="KW-0863">Zinc-finger</keyword>
<dbReference type="SUPFAM" id="SSF48350">
    <property type="entry name" value="GTPase activation domain, GAP"/>
    <property type="match status" value="1"/>
</dbReference>
<feature type="domain" description="Rho-GAP" evidence="18">
    <location>
        <begin position="1714"/>
        <end position="1902"/>
    </location>
</feature>
<feature type="compositionally biased region" description="Polar residues" evidence="15">
    <location>
        <begin position="1281"/>
        <end position="1347"/>
    </location>
</feature>
<evidence type="ECO:0000259" key="18">
    <source>
        <dbReference type="PROSITE" id="PS50238"/>
    </source>
</evidence>
<keyword evidence="12 13" id="KW-0505">Motor protein</keyword>
<dbReference type="SMART" id="SM00015">
    <property type="entry name" value="IQ"/>
    <property type="match status" value="4"/>
</dbReference>
<name>A0ABQ7S6T5_9ACAR</name>
<keyword evidence="5" id="KW-0677">Repeat</keyword>
<dbReference type="SUPFAM" id="SSF57889">
    <property type="entry name" value="Cysteine-rich domain"/>
    <property type="match status" value="1"/>
</dbReference>